<comment type="caution">
    <text evidence="1">The sequence shown here is derived from an EMBL/GenBank/DDBJ whole genome shotgun (WGS) entry which is preliminary data.</text>
</comment>
<dbReference type="EMBL" id="CALSDN010000024">
    <property type="protein sequence ID" value="CAH6723951.1"/>
    <property type="molecule type" value="Genomic_DNA"/>
</dbReference>
<proteinExistence type="predicted"/>
<reference evidence="1" key="1">
    <citation type="submission" date="2022-06" db="EMBL/GenBank/DDBJ databases">
        <authorList>
            <person name="Legras J.-L."/>
            <person name="Devillers H."/>
            <person name="Grondin C."/>
        </authorList>
    </citation>
    <scope>NUCLEOTIDE SEQUENCE</scope>
    <source>
        <strain evidence="1">CLIB 1444</strain>
    </source>
</reference>
<protein>
    <submittedName>
        <fullName evidence="1">Uncharacterized protein</fullName>
    </submittedName>
</protein>
<gene>
    <name evidence="1" type="ORF">CLIB1444_24S00210</name>
</gene>
<name>A0ACA9YFS8_9ASCO</name>
<evidence type="ECO:0000313" key="2">
    <source>
        <dbReference type="Proteomes" id="UP001152531"/>
    </source>
</evidence>
<evidence type="ECO:0000313" key="1">
    <source>
        <dbReference type="EMBL" id="CAH6723951.1"/>
    </source>
</evidence>
<sequence>MSFDNMKKVNNLNLNNKPSLLSTSLANQRLMDQQNMIDSNLPGVSSVMEEEEDYSDHPEPELLATSVDGKLIPSSSSISLFSLNQSQQYSPKIQSQTFSQLTPVQQSPQQSQQSQQSQSQQSQQSIVSPLASQTALSTQPQTQSQQYTSPQLVQGELRRGRNSVSSLNQKRYENYRLTSPPIQDPVVAIPINNKNLNVPDSPNLDPTSLTGSPSRFWLSSQTPPKSLNNSYKRLSGLSEYQKNQLNHQLSNLQLQQIQSVQPMRIPKDVRDSPILNPQTPNEDQPMTPLYLNNNYLTSNYFTKDAHIDEEDEEMV</sequence>
<organism evidence="1 2">
    <name type="scientific">[Candida] jaroonii</name>
    <dbReference type="NCBI Taxonomy" id="467808"/>
    <lineage>
        <taxon>Eukaryota</taxon>
        <taxon>Fungi</taxon>
        <taxon>Dikarya</taxon>
        <taxon>Ascomycota</taxon>
        <taxon>Saccharomycotina</taxon>
        <taxon>Pichiomycetes</taxon>
        <taxon>Debaryomycetaceae</taxon>
        <taxon>Yamadazyma</taxon>
    </lineage>
</organism>
<dbReference type="Proteomes" id="UP001152531">
    <property type="component" value="Unassembled WGS sequence"/>
</dbReference>
<keyword evidence="2" id="KW-1185">Reference proteome</keyword>
<accession>A0ACA9YFS8</accession>